<sequence>MYIPVDCFAKKYTEARDKFLGACQAIKGELLSYENNIDDVNRALVTDIFYLGSKKARNLLVLISGTHGVEGYCGSAAQVDFLRYVPKMDADSAVLLIHALNPYGFAFDRRVNEDNIDLNRNCVDFANKPINKDYQTLMPDLNLQDLDDDSLAHSQKKLEHYRLEWGDRVYEQAVSGGQYTDATGLFYGGKGPSWSHQLTQQLIDEYTVSERQKVIVLDIHSGLGPYGYGEVISDHPPESEGAKWARHCFAVNMTEPAAGTSSSVPKHGLMDYLWHMHLPDKGCYVTLEFGTFAVDKMFALLQQENYCWHNPVALEKRLVIQQQLREYFYPEYQDWQEMVLFRCQQIIAMSLQKLAHE</sequence>
<dbReference type="Gene3D" id="3.40.630.10">
    <property type="entry name" value="Zn peptidases"/>
    <property type="match status" value="1"/>
</dbReference>
<dbReference type="InterPro" id="IPR021259">
    <property type="entry name" value="DUF2817"/>
</dbReference>
<evidence type="ECO:0000313" key="1">
    <source>
        <dbReference type="EMBL" id="OQK17423.1"/>
    </source>
</evidence>
<dbReference type="Pfam" id="PF10994">
    <property type="entry name" value="DUF2817"/>
    <property type="match status" value="1"/>
</dbReference>
<evidence type="ECO:0000313" key="2">
    <source>
        <dbReference type="Proteomes" id="UP000191980"/>
    </source>
</evidence>
<dbReference type="CDD" id="cd06233">
    <property type="entry name" value="M14-like"/>
    <property type="match status" value="1"/>
</dbReference>
<comment type="caution">
    <text evidence="1">The sequence shown here is derived from an EMBL/GenBank/DDBJ whole genome shotgun (WGS) entry which is preliminary data.</text>
</comment>
<gene>
    <name evidence="1" type="ORF">AU255_05970</name>
</gene>
<dbReference type="Proteomes" id="UP000191980">
    <property type="component" value="Unassembled WGS sequence"/>
</dbReference>
<dbReference type="AlphaFoldDB" id="A0A1V8M7R7"/>
<dbReference type="STRING" id="1420851.AU255_05970"/>
<name>A0A1V8M7R7_9GAMM</name>
<dbReference type="EMBL" id="LPUF01000001">
    <property type="protein sequence ID" value="OQK17423.1"/>
    <property type="molecule type" value="Genomic_DNA"/>
</dbReference>
<keyword evidence="2" id="KW-1185">Reference proteome</keyword>
<evidence type="ECO:0008006" key="3">
    <source>
        <dbReference type="Google" id="ProtNLM"/>
    </source>
</evidence>
<organism evidence="1 2">
    <name type="scientific">Methyloprofundus sedimenti</name>
    <dbReference type="NCBI Taxonomy" id="1420851"/>
    <lineage>
        <taxon>Bacteria</taxon>
        <taxon>Pseudomonadati</taxon>
        <taxon>Pseudomonadota</taxon>
        <taxon>Gammaproteobacteria</taxon>
        <taxon>Methylococcales</taxon>
        <taxon>Methylococcaceae</taxon>
        <taxon>Methyloprofundus</taxon>
    </lineage>
</organism>
<dbReference type="OrthoDB" id="4014363at2"/>
<dbReference type="RefSeq" id="WP_080522033.1">
    <property type="nucleotide sequence ID" value="NZ_LPUF01000001.1"/>
</dbReference>
<reference evidence="1 2" key="1">
    <citation type="submission" date="2015-12" db="EMBL/GenBank/DDBJ databases">
        <authorList>
            <person name="Shamseldin A."/>
            <person name="Moawad H."/>
            <person name="Abd El-Rahim W.M."/>
            <person name="Sadowsky M.J."/>
        </authorList>
    </citation>
    <scope>NUCLEOTIDE SEQUENCE [LARGE SCALE GENOMIC DNA]</scope>
    <source>
        <strain evidence="1 2">WF1</strain>
    </source>
</reference>
<protein>
    <recommendedName>
        <fullName evidence="3">Deacylase</fullName>
    </recommendedName>
</protein>
<accession>A0A1V8M7R7</accession>
<proteinExistence type="predicted"/>
<dbReference type="SUPFAM" id="SSF53187">
    <property type="entry name" value="Zn-dependent exopeptidases"/>
    <property type="match status" value="1"/>
</dbReference>